<evidence type="ECO:0000256" key="6">
    <source>
        <dbReference type="ARBA" id="ARBA00022490"/>
    </source>
</evidence>
<dbReference type="CDD" id="cd06156">
    <property type="entry name" value="eu_AANH_C_2"/>
    <property type="match status" value="1"/>
</dbReference>
<dbReference type="SUPFAM" id="SSF52402">
    <property type="entry name" value="Adenine nucleotide alpha hydrolases-like"/>
    <property type="match status" value="1"/>
</dbReference>
<feature type="region of interest" description="Disordered" evidence="14">
    <location>
        <begin position="827"/>
        <end position="947"/>
    </location>
</feature>
<dbReference type="Proteomes" id="UP000053831">
    <property type="component" value="Unassembled WGS sequence"/>
</dbReference>
<dbReference type="OrthoDB" id="686384at2759"/>
<dbReference type="Pfam" id="PF01902">
    <property type="entry name" value="Diphthami_syn_2"/>
    <property type="match status" value="1"/>
</dbReference>
<keyword evidence="8 15" id="KW-1133">Transmembrane helix</keyword>
<evidence type="ECO:0000313" key="19">
    <source>
        <dbReference type="Proteomes" id="UP000053831"/>
    </source>
</evidence>
<dbReference type="CDD" id="cd01994">
    <property type="entry name" value="AANH_PF0828-like"/>
    <property type="match status" value="1"/>
</dbReference>
<evidence type="ECO:0000259" key="17">
    <source>
        <dbReference type="Pfam" id="PF02656"/>
    </source>
</evidence>
<dbReference type="InterPro" id="IPR006175">
    <property type="entry name" value="YjgF/YER057c/UK114"/>
</dbReference>
<dbReference type="EC" id="6.3.1.14" evidence="4"/>
<feature type="region of interest" description="Disordered" evidence="14">
    <location>
        <begin position="613"/>
        <end position="636"/>
    </location>
</feature>
<dbReference type="PANTHER" id="PTHR12196">
    <property type="entry name" value="DOMAIN OF UNKNOWN FUNCTION 71 DUF71 -CONTAINING PROTEIN"/>
    <property type="match status" value="1"/>
</dbReference>
<dbReference type="Gene3D" id="3.90.1490.10">
    <property type="entry name" value="putative n-type atp pyrophosphatase, domain 2"/>
    <property type="match status" value="1"/>
</dbReference>
<feature type="compositionally biased region" description="Acidic residues" evidence="14">
    <location>
        <begin position="930"/>
        <end position="940"/>
    </location>
</feature>
<feature type="compositionally biased region" description="Gly residues" evidence="14">
    <location>
        <begin position="916"/>
        <end position="926"/>
    </location>
</feature>
<evidence type="ECO:0000256" key="5">
    <source>
        <dbReference type="ARBA" id="ARBA00018426"/>
    </source>
</evidence>
<dbReference type="STRING" id="150374.A0A0M8N2N4"/>
<feature type="transmembrane region" description="Helical" evidence="15">
    <location>
        <begin position="1066"/>
        <end position="1088"/>
    </location>
</feature>
<dbReference type="GO" id="GO:0005737">
    <property type="term" value="C:cytoplasm"/>
    <property type="evidence" value="ECO:0007669"/>
    <property type="project" value="UniProtKB-SubCell"/>
</dbReference>
<feature type="domain" description="DUF202" evidence="17">
    <location>
        <begin position="968"/>
        <end position="1052"/>
    </location>
</feature>
<evidence type="ECO:0000256" key="2">
    <source>
        <dbReference type="ARBA" id="ARBA00004127"/>
    </source>
</evidence>
<sequence length="1092" mass="117469">MASASLNVIALISGGKDSFFNQLHCIQHGHRIVALANLFPDADGSQDAGVQFIDPLRSIPHERDAAARRGPGEGKNEEEEEAEEADLNSFMYQTVGHEVVPLYAGATGIPLYRKAIRGGAVHHERDYAYAAAHGEGPDGDEEKEEETESMIPLLRFIMARHPEANALCSGAILSTYQRTRVESVALRLGLTPLAYLWKYTLLPPPAGAAADEAQLLLDMAAAGLEARIIKVASAGLDERHLWERVSGAAAAARVKGALGRFGAAEGAVLGEGGEFETLVVDGPGRLFRRRIEVPEGGKTVVQEGGGSNWLMMRGARLEDKQREAEEEEEGVRVPGLWDPAFEAILDGLRTDPPSAQIDTRRDTASAMMDGVSRVSGASTGVSRWCVLAGPGDPRESIEAETRSVVAKIRALLSAASLDAAQITTALIVLRRMADFPKVNVEYGRLFAAPNPPSRITISCGDLLPRGHGIMVCVTAQAAAAGERDGLHVQSRSYWAPANIGPYSQAIDVGVTTGGRETAAAAAGGVRAVYVAGQIPLVPASMTLPGGGTETQVALSLQHLWRIGAEMKVQLWTSAVAYFARSPEEEEEEEEGIYMQRNARLADRAWRLAHLHSRGREDEDEGDEEEEEEGGPDLWDLRFNPQYRSLAQAVQQRQERKYLPDWSVLRTRGRDGAADEEVPPVFAAEVEELPRQSAVEWHAHVGVSRIGEGDAEIIGQEALSVRGWRAWSVLVRSERAVLVYTTLAKEGVEAEAEAEAGGHVKADLAAAYSDSLRRLGVLPGGAALPTPYLVYVDAGAGEGMAPWMEEAGVEGITGRQRAESVASDPLALHTTNTHGTMDSRVAPDETTGIFSQGPGQSYLALSKTTSSRRGATAAAAKLKAHVREQEEEEEEEGGGKATPSSSVRKRRLKHDDEDVRGGGNGNANGGRGGHDDDEDDDEDTMNEERPSWLRRGVARFQSLELENKGSVARDHLALERTFLAWLRTSLAFASIGVAVTQLFRLDTSSGGSTSGSTSSVDVEGNRLRQMGRPLGTAFLAISILTLLLGCKRYYRAQEWILRGKFPASRGTILVMAFIALALMVLALVVIVAIHPPG</sequence>
<dbReference type="GO" id="GO:0005634">
    <property type="term" value="C:nucleus"/>
    <property type="evidence" value="ECO:0007669"/>
    <property type="project" value="UniProtKB-SubCell"/>
</dbReference>
<dbReference type="Gene3D" id="3.40.50.620">
    <property type="entry name" value="HUPs"/>
    <property type="match status" value="1"/>
</dbReference>
<dbReference type="Pfam" id="PF01042">
    <property type="entry name" value="Ribonuc_L-PSP"/>
    <property type="match status" value="1"/>
</dbReference>
<dbReference type="GO" id="GO:0012505">
    <property type="term" value="C:endomembrane system"/>
    <property type="evidence" value="ECO:0007669"/>
    <property type="project" value="UniProtKB-SubCell"/>
</dbReference>
<evidence type="ECO:0000256" key="10">
    <source>
        <dbReference type="ARBA" id="ARBA00023242"/>
    </source>
</evidence>
<accession>A0A0M8N2N4</accession>
<dbReference type="PANTHER" id="PTHR12196:SF2">
    <property type="entry name" value="DIPHTHINE--AMMONIA LIGASE"/>
    <property type="match status" value="1"/>
</dbReference>
<feature type="compositionally biased region" description="Basic and acidic residues" evidence="14">
    <location>
        <begin position="61"/>
        <end position="75"/>
    </location>
</feature>
<evidence type="ECO:0000256" key="3">
    <source>
        <dbReference type="ARBA" id="ARBA00004496"/>
    </source>
</evidence>
<gene>
    <name evidence="18" type="ORF">ESCO_000764</name>
</gene>
<keyword evidence="10" id="KW-0539">Nucleus</keyword>
<feature type="region of interest" description="Disordered" evidence="14">
    <location>
        <begin position="61"/>
        <end position="84"/>
    </location>
</feature>
<dbReference type="InterPro" id="IPR039924">
    <property type="entry name" value="ICln/Lot5/Saf5"/>
</dbReference>
<dbReference type="InterPro" id="IPR003807">
    <property type="entry name" value="DUF202"/>
</dbReference>
<evidence type="ECO:0000256" key="11">
    <source>
        <dbReference type="ARBA" id="ARBA00029814"/>
    </source>
</evidence>
<dbReference type="InterPro" id="IPR014729">
    <property type="entry name" value="Rossmann-like_a/b/a_fold"/>
</dbReference>
<feature type="transmembrane region" description="Helical" evidence="15">
    <location>
        <begin position="1025"/>
        <end position="1045"/>
    </location>
</feature>
<name>A0A0M8N2N4_ESCWE</name>
<evidence type="ECO:0000256" key="7">
    <source>
        <dbReference type="ARBA" id="ARBA00022692"/>
    </source>
</evidence>
<feature type="compositionally biased region" description="Low complexity" evidence="14">
    <location>
        <begin position="861"/>
        <end position="876"/>
    </location>
</feature>
<comment type="subcellular location">
    <subcellularLocation>
        <location evidence="3">Cytoplasm</location>
    </subcellularLocation>
    <subcellularLocation>
        <location evidence="2">Endomembrane system</location>
        <topology evidence="2">Multi-pass membrane protein</topology>
    </subcellularLocation>
    <subcellularLocation>
        <location evidence="1">Nucleus</location>
    </subcellularLocation>
</comment>
<keyword evidence="6" id="KW-0963">Cytoplasm</keyword>
<evidence type="ECO:0000256" key="9">
    <source>
        <dbReference type="ARBA" id="ARBA00023136"/>
    </source>
</evidence>
<keyword evidence="18" id="KW-0436">Ligase</keyword>
<comment type="caution">
    <text evidence="18">The sequence shown here is derived from an EMBL/GenBank/DDBJ whole genome shotgun (WGS) entry which is preliminary data.</text>
</comment>
<dbReference type="EMBL" id="LGSR01000020">
    <property type="protein sequence ID" value="KOS19334.1"/>
    <property type="molecule type" value="Genomic_DNA"/>
</dbReference>
<dbReference type="InterPro" id="IPR030662">
    <property type="entry name" value="DPH6/MJ0570"/>
</dbReference>
<evidence type="ECO:0000256" key="14">
    <source>
        <dbReference type="SAM" id="MobiDB-lite"/>
    </source>
</evidence>
<evidence type="ECO:0000256" key="8">
    <source>
        <dbReference type="ARBA" id="ARBA00022989"/>
    </source>
</evidence>
<comment type="catalytic activity">
    <reaction evidence="13">
        <text>diphthine-[translation elongation factor 2] + NH4(+) + ATP = diphthamide-[translation elongation factor 2] + AMP + diphosphate + H(+)</text>
        <dbReference type="Rhea" id="RHEA:19753"/>
        <dbReference type="Rhea" id="RHEA-COMP:10172"/>
        <dbReference type="Rhea" id="RHEA-COMP:10174"/>
        <dbReference type="ChEBI" id="CHEBI:15378"/>
        <dbReference type="ChEBI" id="CHEBI:16692"/>
        <dbReference type="ChEBI" id="CHEBI:28938"/>
        <dbReference type="ChEBI" id="CHEBI:30616"/>
        <dbReference type="ChEBI" id="CHEBI:33019"/>
        <dbReference type="ChEBI" id="CHEBI:82696"/>
        <dbReference type="ChEBI" id="CHEBI:456215"/>
        <dbReference type="EC" id="6.3.1.14"/>
    </reaction>
</comment>
<evidence type="ECO:0000259" key="16">
    <source>
        <dbReference type="Pfam" id="PF01902"/>
    </source>
</evidence>
<dbReference type="GO" id="GO:0017178">
    <property type="term" value="F:diphthine-ammonia ligase activity"/>
    <property type="evidence" value="ECO:0007669"/>
    <property type="project" value="UniProtKB-EC"/>
</dbReference>
<dbReference type="AlphaFoldDB" id="A0A0M8N2N4"/>
<keyword evidence="19" id="KW-1185">Reference proteome</keyword>
<feature type="compositionally biased region" description="Acidic residues" evidence="14">
    <location>
        <begin position="617"/>
        <end position="630"/>
    </location>
</feature>
<reference evidence="18 19" key="1">
    <citation type="submission" date="2015-07" db="EMBL/GenBank/DDBJ databases">
        <title>The genome of the fungus Escovopsis weberi, a specialized disease agent of ant agriculture.</title>
        <authorList>
            <person name="de Man T.J."/>
            <person name="Stajich J.E."/>
            <person name="Kubicek C.P."/>
            <person name="Chenthamara K."/>
            <person name="Atanasova L."/>
            <person name="Druzhinina I.S."/>
            <person name="Birnbaum S."/>
            <person name="Barribeau S.M."/>
            <person name="Teiling C."/>
            <person name="Suen G."/>
            <person name="Currie C."/>
            <person name="Gerardo N.M."/>
        </authorList>
    </citation>
    <scope>NUCLEOTIDE SEQUENCE [LARGE SCALE GENOMIC DNA]</scope>
</reference>
<dbReference type="Gene3D" id="3.30.1330.40">
    <property type="entry name" value="RutC-like"/>
    <property type="match status" value="2"/>
</dbReference>
<evidence type="ECO:0000256" key="4">
    <source>
        <dbReference type="ARBA" id="ARBA00012089"/>
    </source>
</evidence>
<dbReference type="InterPro" id="IPR035959">
    <property type="entry name" value="RutC-like_sf"/>
</dbReference>
<keyword evidence="9 15" id="KW-0472">Membrane</keyword>
<dbReference type="Pfam" id="PF02656">
    <property type="entry name" value="DUF202"/>
    <property type="match status" value="1"/>
</dbReference>
<dbReference type="InterPro" id="IPR002761">
    <property type="entry name" value="Diphthami_syn_dom"/>
</dbReference>
<evidence type="ECO:0000256" key="1">
    <source>
        <dbReference type="ARBA" id="ARBA00004123"/>
    </source>
</evidence>
<dbReference type="Pfam" id="PF03517">
    <property type="entry name" value="Voldacs"/>
    <property type="match status" value="1"/>
</dbReference>
<evidence type="ECO:0000313" key="18">
    <source>
        <dbReference type="EMBL" id="KOS19334.1"/>
    </source>
</evidence>
<organism evidence="18 19">
    <name type="scientific">Escovopsis weberi</name>
    <dbReference type="NCBI Taxonomy" id="150374"/>
    <lineage>
        <taxon>Eukaryota</taxon>
        <taxon>Fungi</taxon>
        <taxon>Dikarya</taxon>
        <taxon>Ascomycota</taxon>
        <taxon>Pezizomycotina</taxon>
        <taxon>Sordariomycetes</taxon>
        <taxon>Hypocreomycetidae</taxon>
        <taxon>Hypocreales</taxon>
        <taxon>Hypocreaceae</taxon>
        <taxon>Escovopsis</taxon>
    </lineage>
</organism>
<evidence type="ECO:0000256" key="13">
    <source>
        <dbReference type="ARBA" id="ARBA00048108"/>
    </source>
</evidence>
<keyword evidence="7 15" id="KW-0812">Transmembrane</keyword>
<proteinExistence type="predicted"/>
<feature type="domain" description="Diphthamide synthase" evidence="16">
    <location>
        <begin position="144"/>
        <end position="297"/>
    </location>
</feature>
<protein>
    <recommendedName>
        <fullName evidence="5">Diphthine--ammonia ligase</fullName>
        <ecNumber evidence="4">6.3.1.14</ecNumber>
    </recommendedName>
    <alternativeName>
        <fullName evidence="11">Diphthamide synthase</fullName>
    </alternativeName>
    <alternativeName>
        <fullName evidence="12">Diphthamide synthetase</fullName>
    </alternativeName>
</protein>
<dbReference type="GO" id="GO:0017183">
    <property type="term" value="P:protein histidyl modification to diphthamide"/>
    <property type="evidence" value="ECO:0007669"/>
    <property type="project" value="TreeGrafter"/>
</dbReference>
<evidence type="ECO:0000256" key="15">
    <source>
        <dbReference type="SAM" id="Phobius"/>
    </source>
</evidence>
<evidence type="ECO:0000256" key="12">
    <source>
        <dbReference type="ARBA" id="ARBA00031552"/>
    </source>
</evidence>
<dbReference type="SUPFAM" id="SSF55298">
    <property type="entry name" value="YjgF-like"/>
    <property type="match status" value="2"/>
</dbReference>